<organism evidence="9 10">
    <name type="scientific">Faecalibacterium prausnitzii M21/2</name>
    <dbReference type="NCBI Taxonomy" id="411485"/>
    <lineage>
        <taxon>Bacteria</taxon>
        <taxon>Bacillati</taxon>
        <taxon>Bacillota</taxon>
        <taxon>Clostridia</taxon>
        <taxon>Eubacteriales</taxon>
        <taxon>Oscillospiraceae</taxon>
        <taxon>Faecalibacterium</taxon>
    </lineage>
</organism>
<feature type="transmembrane region" description="Helical" evidence="7">
    <location>
        <begin position="123"/>
        <end position="145"/>
    </location>
</feature>
<dbReference type="Pfam" id="PF00892">
    <property type="entry name" value="EamA"/>
    <property type="match status" value="2"/>
</dbReference>
<gene>
    <name evidence="9" type="ORF">FAEPRAM212_00702</name>
</gene>
<dbReference type="SUPFAM" id="SSF103481">
    <property type="entry name" value="Multidrug resistance efflux transporter EmrE"/>
    <property type="match status" value="2"/>
</dbReference>
<reference evidence="9 10" key="1">
    <citation type="submission" date="2007-09" db="EMBL/GenBank/DDBJ databases">
        <title>Draft genome sequence of Faecalibacterium prausnitzii M21/2.</title>
        <authorList>
            <person name="Sudarsanam P."/>
            <person name="Ley R."/>
            <person name="Guruge J."/>
            <person name="Turnbaugh P.J."/>
            <person name="Mahowald M."/>
            <person name="Liep D."/>
            <person name="Gordon J."/>
        </authorList>
    </citation>
    <scope>NUCLEOTIDE SEQUENCE [LARGE SCALE GENOMIC DNA]</scope>
    <source>
        <strain evidence="9 10">M21/2</strain>
    </source>
</reference>
<dbReference type="InterPro" id="IPR000620">
    <property type="entry name" value="EamA_dom"/>
</dbReference>
<feature type="transmembrane region" description="Helical" evidence="7">
    <location>
        <begin position="59"/>
        <end position="83"/>
    </location>
</feature>
<feature type="transmembrane region" description="Helical" evidence="7">
    <location>
        <begin position="157"/>
        <end position="174"/>
    </location>
</feature>
<reference evidence="9 10" key="2">
    <citation type="submission" date="2007-09" db="EMBL/GenBank/DDBJ databases">
        <authorList>
            <person name="Fulton L."/>
            <person name="Clifton S."/>
            <person name="Fulton B."/>
            <person name="Xu J."/>
            <person name="Minx P."/>
            <person name="Pepin K.H."/>
            <person name="Johnson M."/>
            <person name="Thiruvilangam P."/>
            <person name="Bhonagiri V."/>
            <person name="Nash W.E."/>
            <person name="Mardis E.R."/>
            <person name="Wilson R.K."/>
        </authorList>
    </citation>
    <scope>NUCLEOTIDE SEQUENCE [LARGE SCALE GENOMIC DNA]</scope>
    <source>
        <strain evidence="9 10">M21/2</strain>
    </source>
</reference>
<accession>A8S8B4</accession>
<dbReference type="PANTHER" id="PTHR32322">
    <property type="entry name" value="INNER MEMBRANE TRANSPORTER"/>
    <property type="match status" value="1"/>
</dbReference>
<comment type="similarity">
    <text evidence="2">Belongs to the EamA transporter family.</text>
</comment>
<dbReference type="PANTHER" id="PTHR32322:SF18">
    <property type="entry name" value="S-ADENOSYLMETHIONINE_S-ADENOSYLHOMOCYSTEINE TRANSPORTER"/>
    <property type="match status" value="1"/>
</dbReference>
<evidence type="ECO:0000256" key="6">
    <source>
        <dbReference type="ARBA" id="ARBA00023136"/>
    </source>
</evidence>
<keyword evidence="6 7" id="KW-0472">Membrane</keyword>
<dbReference type="EMBL" id="ABED02000019">
    <property type="protein sequence ID" value="EDP22458.1"/>
    <property type="molecule type" value="Genomic_DNA"/>
</dbReference>
<proteinExistence type="inferred from homology"/>
<feature type="transmembrane region" description="Helical" evidence="7">
    <location>
        <begin position="236"/>
        <end position="259"/>
    </location>
</feature>
<evidence type="ECO:0000256" key="3">
    <source>
        <dbReference type="ARBA" id="ARBA00022475"/>
    </source>
</evidence>
<dbReference type="HOGENOM" id="CLU_033863_8_2_9"/>
<feature type="transmembrane region" description="Helical" evidence="7">
    <location>
        <begin position="271"/>
        <end position="289"/>
    </location>
</feature>
<feature type="transmembrane region" description="Helical" evidence="7">
    <location>
        <begin position="20"/>
        <end position="39"/>
    </location>
</feature>
<dbReference type="Proteomes" id="UP000005945">
    <property type="component" value="Unassembled WGS sequence"/>
</dbReference>
<evidence type="ECO:0000256" key="1">
    <source>
        <dbReference type="ARBA" id="ARBA00004651"/>
    </source>
</evidence>
<name>A8S8B4_9FIRM</name>
<evidence type="ECO:0000256" key="5">
    <source>
        <dbReference type="ARBA" id="ARBA00022989"/>
    </source>
</evidence>
<feature type="transmembrane region" description="Helical" evidence="7">
    <location>
        <begin position="210"/>
        <end position="230"/>
    </location>
</feature>
<keyword evidence="3" id="KW-1003">Cell membrane</keyword>
<keyword evidence="4 7" id="KW-0812">Transmembrane</keyword>
<evidence type="ECO:0000256" key="7">
    <source>
        <dbReference type="SAM" id="Phobius"/>
    </source>
</evidence>
<keyword evidence="5 7" id="KW-1133">Transmembrane helix</keyword>
<comment type="subcellular location">
    <subcellularLocation>
        <location evidence="1">Cell membrane</location>
        <topology evidence="1">Multi-pass membrane protein</topology>
    </subcellularLocation>
</comment>
<dbReference type="InterPro" id="IPR037185">
    <property type="entry name" value="EmrE-like"/>
</dbReference>
<sequence>MRSIMSDNTAVRAAKLDKIFGTPVCAVLLAIFCNVLWGSAFPFIKLGYRLFSIDSGNTASIFCFAGVRFMLGSVLVLLGSILLQGKAPRLPRGRVAAECCALGLWQTTAQYAFYYIAVAMLTGAFGGILNSTQSFLGVIFAHFIYGNADRMTPAKTLGCAVGFAGVLIGTIGNHGSGSGWGVFCMMAATVIFTLSGPWNKSVTKKADSFAVCFLNLFVGGLALFVLGTVMGGRLHVQSALAAVVMLYLAFICGAGYILWALLMKNNPVSRIAIFGFVNPVVNVLLSAVLNGEPLFRWQYLAALVFVCVGIWLVNKAPAKKEKV</sequence>
<feature type="transmembrane region" description="Helical" evidence="7">
    <location>
        <begin position="180"/>
        <end position="198"/>
    </location>
</feature>
<comment type="caution">
    <text evidence="9">The sequence shown here is derived from an EMBL/GenBank/DDBJ whole genome shotgun (WGS) entry which is preliminary data.</text>
</comment>
<evidence type="ECO:0000256" key="2">
    <source>
        <dbReference type="ARBA" id="ARBA00007362"/>
    </source>
</evidence>
<evidence type="ECO:0000313" key="10">
    <source>
        <dbReference type="Proteomes" id="UP000005945"/>
    </source>
</evidence>
<evidence type="ECO:0000313" key="9">
    <source>
        <dbReference type="EMBL" id="EDP22458.1"/>
    </source>
</evidence>
<feature type="transmembrane region" description="Helical" evidence="7">
    <location>
        <begin position="295"/>
        <end position="313"/>
    </location>
</feature>
<evidence type="ECO:0000259" key="8">
    <source>
        <dbReference type="Pfam" id="PF00892"/>
    </source>
</evidence>
<evidence type="ECO:0000256" key="4">
    <source>
        <dbReference type="ARBA" id="ARBA00022692"/>
    </source>
</evidence>
<dbReference type="GO" id="GO:0005886">
    <property type="term" value="C:plasma membrane"/>
    <property type="evidence" value="ECO:0007669"/>
    <property type="project" value="UniProtKB-SubCell"/>
</dbReference>
<feature type="domain" description="EamA" evidence="8">
    <location>
        <begin position="26"/>
        <end position="168"/>
    </location>
</feature>
<feature type="transmembrane region" description="Helical" evidence="7">
    <location>
        <begin position="95"/>
        <end position="117"/>
    </location>
</feature>
<feature type="domain" description="EamA" evidence="8">
    <location>
        <begin position="180"/>
        <end position="314"/>
    </location>
</feature>
<dbReference type="InterPro" id="IPR050638">
    <property type="entry name" value="AA-Vitamin_Transporters"/>
</dbReference>
<protein>
    <submittedName>
        <fullName evidence="9">Putative membrane protein</fullName>
    </submittedName>
</protein>
<dbReference type="AlphaFoldDB" id="A8S8B4"/>